<gene>
    <name evidence="1" type="ORF">HNQ04_002402</name>
</gene>
<comment type="caution">
    <text evidence="1">The sequence shown here is derived from an EMBL/GenBank/DDBJ whole genome shotgun (WGS) entry which is preliminary data.</text>
</comment>
<evidence type="ECO:0000313" key="1">
    <source>
        <dbReference type="EMBL" id="MBB6017140.1"/>
    </source>
</evidence>
<sequence>MSAVSELWPVNLPRLGTDPVGKFVGLSELSQRIYLTALREVAGGEGAEVGELLHQLRTDRRSRHLVARLERS</sequence>
<protein>
    <submittedName>
        <fullName evidence="1">Uncharacterized protein</fullName>
    </submittedName>
</protein>
<name>A0ABR6NVA5_9DEIO</name>
<proteinExistence type="predicted"/>
<reference evidence="1 2" key="1">
    <citation type="submission" date="2020-08" db="EMBL/GenBank/DDBJ databases">
        <title>Genomic Encyclopedia of Type Strains, Phase IV (KMG-IV): sequencing the most valuable type-strain genomes for metagenomic binning, comparative biology and taxonomic classification.</title>
        <authorList>
            <person name="Goeker M."/>
        </authorList>
    </citation>
    <scope>NUCLEOTIDE SEQUENCE [LARGE SCALE GENOMIC DNA]</scope>
    <source>
        <strain evidence="1 2">DSM 12027</strain>
    </source>
</reference>
<dbReference type="Proteomes" id="UP000629870">
    <property type="component" value="Unassembled WGS sequence"/>
</dbReference>
<accession>A0ABR6NVA5</accession>
<dbReference type="EMBL" id="JACHEW010000011">
    <property type="protein sequence ID" value="MBB6017140.1"/>
    <property type="molecule type" value="Genomic_DNA"/>
</dbReference>
<keyword evidence="2" id="KW-1185">Reference proteome</keyword>
<evidence type="ECO:0000313" key="2">
    <source>
        <dbReference type="Proteomes" id="UP000629870"/>
    </source>
</evidence>
<organism evidence="1 2">
    <name type="scientific">Deinococcus radiopugnans ATCC 19172</name>
    <dbReference type="NCBI Taxonomy" id="585398"/>
    <lineage>
        <taxon>Bacteria</taxon>
        <taxon>Thermotogati</taxon>
        <taxon>Deinococcota</taxon>
        <taxon>Deinococci</taxon>
        <taxon>Deinococcales</taxon>
        <taxon>Deinococcaceae</taxon>
        <taxon>Deinococcus</taxon>
    </lineage>
</organism>